<evidence type="ECO:0000313" key="1">
    <source>
        <dbReference type="EMBL" id="MDF0708490.1"/>
    </source>
</evidence>
<reference evidence="1 2" key="1">
    <citation type="submission" date="2023-03" db="EMBL/GenBank/DDBJ databases">
        <title>Muricauda XX sp. nov. and Muricauda XXX sp. nov., two novel species isolated from Okinawa Trough.</title>
        <authorList>
            <person name="Cao W."/>
            <person name="Deng X."/>
        </authorList>
    </citation>
    <scope>NUCLEOTIDE SEQUENCE [LARGE SCALE GENOMIC DNA]</scope>
    <source>
        <strain evidence="1 2">81s02</strain>
    </source>
</reference>
<evidence type="ECO:0008006" key="3">
    <source>
        <dbReference type="Google" id="ProtNLM"/>
    </source>
</evidence>
<gene>
    <name evidence="1" type="ORF">PY091_14790</name>
</gene>
<protein>
    <recommendedName>
        <fullName evidence="3">DUF3828 domain-containing protein</fullName>
    </recommendedName>
</protein>
<comment type="caution">
    <text evidence="1">The sequence shown here is derived from an EMBL/GenBank/DDBJ whole genome shotgun (WGS) entry which is preliminary data.</text>
</comment>
<keyword evidence="2" id="KW-1185">Reference proteome</keyword>
<sequence>MKTITTIFFLIIFGSCYCQEKSDYEIYSTIIDNYFNRLDIKKKYSKNAVIIDRLDTLTNWASEGYEYVDYALFETRIDSVTRYVLKDMLSILKESYIDSPKIDADSLNCSIQLSEIYLNEFHDLFSKDINEGWERFYKTYPKSLGAFSFSNIVYSGDLAILFVDFKRHGLFASGDFYIMKKIDDKWIIYNLFNMYKA</sequence>
<dbReference type="PROSITE" id="PS51257">
    <property type="entry name" value="PROKAR_LIPOPROTEIN"/>
    <property type="match status" value="1"/>
</dbReference>
<dbReference type="Proteomes" id="UP001217083">
    <property type="component" value="Unassembled WGS sequence"/>
</dbReference>
<evidence type="ECO:0000313" key="2">
    <source>
        <dbReference type="Proteomes" id="UP001217083"/>
    </source>
</evidence>
<dbReference type="EMBL" id="JARFVA010000005">
    <property type="protein sequence ID" value="MDF0708490.1"/>
    <property type="molecule type" value="Genomic_DNA"/>
</dbReference>
<dbReference type="RefSeq" id="WP_275650431.1">
    <property type="nucleotide sequence ID" value="NZ_JARFVA010000005.1"/>
</dbReference>
<proteinExistence type="predicted"/>
<name>A0ABT5XRH6_9FLAO</name>
<organism evidence="1 2">
    <name type="scientific">Flagellimonas okinawensis</name>
    <dbReference type="NCBI Taxonomy" id="3031324"/>
    <lineage>
        <taxon>Bacteria</taxon>
        <taxon>Pseudomonadati</taxon>
        <taxon>Bacteroidota</taxon>
        <taxon>Flavobacteriia</taxon>
        <taxon>Flavobacteriales</taxon>
        <taxon>Flavobacteriaceae</taxon>
        <taxon>Flagellimonas</taxon>
    </lineage>
</organism>
<accession>A0ABT5XRH6</accession>